<comment type="caution">
    <text evidence="1">The sequence shown here is derived from an EMBL/GenBank/DDBJ whole genome shotgun (WGS) entry which is preliminary data.</text>
</comment>
<dbReference type="EMBL" id="CM046390">
    <property type="protein sequence ID" value="KAI8563518.1"/>
    <property type="molecule type" value="Genomic_DNA"/>
</dbReference>
<name>A0ACC0PFI1_RHOML</name>
<evidence type="ECO:0000313" key="2">
    <source>
        <dbReference type="Proteomes" id="UP001062846"/>
    </source>
</evidence>
<reference evidence="1" key="1">
    <citation type="submission" date="2022-02" db="EMBL/GenBank/DDBJ databases">
        <title>Plant Genome Project.</title>
        <authorList>
            <person name="Zhang R.-G."/>
        </authorList>
    </citation>
    <scope>NUCLEOTIDE SEQUENCE</scope>
    <source>
        <strain evidence="1">AT1</strain>
    </source>
</reference>
<sequence length="69" mass="7434">MGQRFQKVASPRHVFSEYGKCGTVAYTQLGFFVLLPLGTGILVTLDISFPVGVEAVVPAFLAVLWGTCE</sequence>
<evidence type="ECO:0000313" key="1">
    <source>
        <dbReference type="EMBL" id="KAI8563518.1"/>
    </source>
</evidence>
<organism evidence="1 2">
    <name type="scientific">Rhododendron molle</name>
    <name type="common">Chinese azalea</name>
    <name type="synonym">Azalea mollis</name>
    <dbReference type="NCBI Taxonomy" id="49168"/>
    <lineage>
        <taxon>Eukaryota</taxon>
        <taxon>Viridiplantae</taxon>
        <taxon>Streptophyta</taxon>
        <taxon>Embryophyta</taxon>
        <taxon>Tracheophyta</taxon>
        <taxon>Spermatophyta</taxon>
        <taxon>Magnoliopsida</taxon>
        <taxon>eudicotyledons</taxon>
        <taxon>Gunneridae</taxon>
        <taxon>Pentapetalae</taxon>
        <taxon>asterids</taxon>
        <taxon>Ericales</taxon>
        <taxon>Ericaceae</taxon>
        <taxon>Ericoideae</taxon>
        <taxon>Rhodoreae</taxon>
        <taxon>Rhododendron</taxon>
    </lineage>
</organism>
<gene>
    <name evidence="1" type="ORF">RHMOL_Rhmol03G0116800</name>
</gene>
<dbReference type="Proteomes" id="UP001062846">
    <property type="component" value="Chromosome 3"/>
</dbReference>
<keyword evidence="2" id="KW-1185">Reference proteome</keyword>
<accession>A0ACC0PFI1</accession>
<protein>
    <submittedName>
        <fullName evidence="1">Uncharacterized protein</fullName>
    </submittedName>
</protein>
<proteinExistence type="predicted"/>